<dbReference type="Pfam" id="PF13302">
    <property type="entry name" value="Acetyltransf_3"/>
    <property type="match status" value="1"/>
</dbReference>
<dbReference type="Proteomes" id="UP001595530">
    <property type="component" value="Unassembled WGS sequence"/>
</dbReference>
<reference evidence="3" key="1">
    <citation type="journal article" date="2019" name="Int. J. Syst. Evol. Microbiol.">
        <title>The Global Catalogue of Microorganisms (GCM) 10K type strain sequencing project: providing services to taxonomists for standard genome sequencing and annotation.</title>
        <authorList>
            <consortium name="The Broad Institute Genomics Platform"/>
            <consortium name="The Broad Institute Genome Sequencing Center for Infectious Disease"/>
            <person name="Wu L."/>
            <person name="Ma J."/>
        </authorList>
    </citation>
    <scope>NUCLEOTIDE SEQUENCE [LARGE SCALE GENOMIC DNA]</scope>
    <source>
        <strain evidence="3">KCTC 42986</strain>
    </source>
</reference>
<keyword evidence="2" id="KW-0012">Acyltransferase</keyword>
<dbReference type="EC" id="2.3.-.-" evidence="2"/>
<name>A0ABV7F3J6_9BURK</name>
<dbReference type="RefSeq" id="WP_390325874.1">
    <property type="nucleotide sequence ID" value="NZ_JBHRTP010000024.1"/>
</dbReference>
<evidence type="ECO:0000313" key="2">
    <source>
        <dbReference type="EMBL" id="MFC3108105.1"/>
    </source>
</evidence>
<keyword evidence="2" id="KW-0808">Transferase</keyword>
<gene>
    <name evidence="2" type="ORF">ACFOFO_09050</name>
</gene>
<keyword evidence="3" id="KW-1185">Reference proteome</keyword>
<dbReference type="Gene3D" id="3.40.630.30">
    <property type="match status" value="1"/>
</dbReference>
<sequence>MSFTSPTTLQGRHATLEPLSMDHHDGLAAAVADGELWKLWYTHIPPPEQMRAEIARRLEVQATGDMLAFAIRRNDTGALCGMTTYMHIDAPNRRLEIGSTWTAASAQRSGINTECKLMLLTHAFETLDCIAVEFRTNFMNHQSRAAIARLGARQDGILRSHQLMDGGALRDTVVFSLIASEWPTTKRHLQYQLDR</sequence>
<organism evidence="2 3">
    <name type="scientific">Undibacterium arcticum</name>
    <dbReference type="NCBI Taxonomy" id="1762892"/>
    <lineage>
        <taxon>Bacteria</taxon>
        <taxon>Pseudomonadati</taxon>
        <taxon>Pseudomonadota</taxon>
        <taxon>Betaproteobacteria</taxon>
        <taxon>Burkholderiales</taxon>
        <taxon>Oxalobacteraceae</taxon>
        <taxon>Undibacterium</taxon>
    </lineage>
</organism>
<dbReference type="InterPro" id="IPR016181">
    <property type="entry name" value="Acyl_CoA_acyltransferase"/>
</dbReference>
<evidence type="ECO:0000313" key="3">
    <source>
        <dbReference type="Proteomes" id="UP001595530"/>
    </source>
</evidence>
<dbReference type="PANTHER" id="PTHR43610">
    <property type="entry name" value="BLL6696 PROTEIN"/>
    <property type="match status" value="1"/>
</dbReference>
<dbReference type="InterPro" id="IPR000182">
    <property type="entry name" value="GNAT_dom"/>
</dbReference>
<dbReference type="EMBL" id="JBHRTP010000024">
    <property type="protein sequence ID" value="MFC3108105.1"/>
    <property type="molecule type" value="Genomic_DNA"/>
</dbReference>
<protein>
    <submittedName>
        <fullName evidence="2">GNAT family N-acetyltransferase</fullName>
        <ecNumber evidence="2">2.3.-.-</ecNumber>
    </submittedName>
</protein>
<feature type="domain" description="N-acetyltransferase" evidence="1">
    <location>
        <begin position="15"/>
        <end position="153"/>
    </location>
</feature>
<comment type="caution">
    <text evidence="2">The sequence shown here is derived from an EMBL/GenBank/DDBJ whole genome shotgun (WGS) entry which is preliminary data.</text>
</comment>
<dbReference type="GO" id="GO:0016746">
    <property type="term" value="F:acyltransferase activity"/>
    <property type="evidence" value="ECO:0007669"/>
    <property type="project" value="UniProtKB-KW"/>
</dbReference>
<dbReference type="PANTHER" id="PTHR43610:SF1">
    <property type="entry name" value="N-ACETYLTRANSFERASE DOMAIN-CONTAINING PROTEIN"/>
    <property type="match status" value="1"/>
</dbReference>
<accession>A0ABV7F3J6</accession>
<evidence type="ECO:0000259" key="1">
    <source>
        <dbReference type="Pfam" id="PF13302"/>
    </source>
</evidence>
<dbReference type="SUPFAM" id="SSF55729">
    <property type="entry name" value="Acyl-CoA N-acyltransferases (Nat)"/>
    <property type="match status" value="1"/>
</dbReference>
<proteinExistence type="predicted"/>